<dbReference type="Proteomes" id="UP000199391">
    <property type="component" value="Unassembled WGS sequence"/>
</dbReference>
<evidence type="ECO:0000256" key="1">
    <source>
        <dbReference type="SAM" id="Phobius"/>
    </source>
</evidence>
<gene>
    <name evidence="2" type="ORF">SAMN05216552_102086</name>
</gene>
<dbReference type="EMBL" id="FPBO01000020">
    <property type="protein sequence ID" value="SFV01815.1"/>
    <property type="molecule type" value="Genomic_DNA"/>
</dbReference>
<evidence type="ECO:0000313" key="3">
    <source>
        <dbReference type="Proteomes" id="UP000199391"/>
    </source>
</evidence>
<accession>A0A1I7KWK6</accession>
<keyword evidence="3" id="KW-1185">Reference proteome</keyword>
<keyword evidence="1" id="KW-0472">Membrane</keyword>
<name>A0A1I7KWK6_9BURK</name>
<dbReference type="AlphaFoldDB" id="A0A1I7KWK6"/>
<sequence length="63" mass="6739">MSAKRTFGETLTAVAWSFVGLRRKRDFDRDVGAFNPFLVLAAALIGVALFVGLLLAAVRLATG</sequence>
<evidence type="ECO:0000313" key="2">
    <source>
        <dbReference type="EMBL" id="SFV01815.1"/>
    </source>
</evidence>
<proteinExistence type="predicted"/>
<dbReference type="STRING" id="1035707.SAMN05216552_102086"/>
<dbReference type="InterPro" id="IPR021344">
    <property type="entry name" value="DUF2970"/>
</dbReference>
<keyword evidence="1" id="KW-0812">Transmembrane</keyword>
<feature type="transmembrane region" description="Helical" evidence="1">
    <location>
        <begin position="37"/>
        <end position="58"/>
    </location>
</feature>
<dbReference type="Pfam" id="PF11174">
    <property type="entry name" value="DUF2970"/>
    <property type="match status" value="1"/>
</dbReference>
<organism evidence="2 3">
    <name type="scientific">Pseudoduganella namucuonensis</name>
    <dbReference type="NCBI Taxonomy" id="1035707"/>
    <lineage>
        <taxon>Bacteria</taxon>
        <taxon>Pseudomonadati</taxon>
        <taxon>Pseudomonadota</taxon>
        <taxon>Betaproteobacteria</taxon>
        <taxon>Burkholderiales</taxon>
        <taxon>Oxalobacteraceae</taxon>
        <taxon>Telluria group</taxon>
        <taxon>Pseudoduganella</taxon>
    </lineage>
</organism>
<keyword evidence="1" id="KW-1133">Transmembrane helix</keyword>
<dbReference type="RefSeq" id="WP_229490543.1">
    <property type="nucleotide sequence ID" value="NZ_FPBO01000020.1"/>
</dbReference>
<evidence type="ECO:0008006" key="4">
    <source>
        <dbReference type="Google" id="ProtNLM"/>
    </source>
</evidence>
<reference evidence="3" key="1">
    <citation type="submission" date="2016-10" db="EMBL/GenBank/DDBJ databases">
        <authorList>
            <person name="Varghese N."/>
            <person name="Submissions S."/>
        </authorList>
    </citation>
    <scope>NUCLEOTIDE SEQUENCE [LARGE SCALE GENOMIC DNA]</scope>
    <source>
        <strain evidence="3">CGMCC 1.11014</strain>
    </source>
</reference>
<protein>
    <recommendedName>
        <fullName evidence="4">DUF2970 domain-containing protein</fullName>
    </recommendedName>
</protein>